<dbReference type="EMBL" id="QKWP01000202">
    <property type="protein sequence ID" value="RIB24772.1"/>
    <property type="molecule type" value="Genomic_DNA"/>
</dbReference>
<dbReference type="Proteomes" id="UP000266673">
    <property type="component" value="Unassembled WGS sequence"/>
</dbReference>
<name>A0A397VSK8_9GLOM</name>
<evidence type="ECO:0000313" key="2">
    <source>
        <dbReference type="Proteomes" id="UP000266673"/>
    </source>
</evidence>
<comment type="caution">
    <text evidence="1">The sequence shown here is derived from an EMBL/GenBank/DDBJ whole genome shotgun (WGS) entry which is preliminary data.</text>
</comment>
<dbReference type="STRING" id="44941.A0A397VSK8"/>
<protein>
    <submittedName>
        <fullName evidence="1">Uncharacterized protein</fullName>
    </submittedName>
</protein>
<organism evidence="1 2">
    <name type="scientific">Gigaspora rosea</name>
    <dbReference type="NCBI Taxonomy" id="44941"/>
    <lineage>
        <taxon>Eukaryota</taxon>
        <taxon>Fungi</taxon>
        <taxon>Fungi incertae sedis</taxon>
        <taxon>Mucoromycota</taxon>
        <taxon>Glomeromycotina</taxon>
        <taxon>Glomeromycetes</taxon>
        <taxon>Diversisporales</taxon>
        <taxon>Gigasporaceae</taxon>
        <taxon>Gigaspora</taxon>
    </lineage>
</organism>
<evidence type="ECO:0000313" key="1">
    <source>
        <dbReference type="EMBL" id="RIB24772.1"/>
    </source>
</evidence>
<reference evidence="1 2" key="1">
    <citation type="submission" date="2018-06" db="EMBL/GenBank/DDBJ databases">
        <title>Comparative genomics reveals the genomic features of Rhizophagus irregularis, R. cerebriforme, R. diaphanum and Gigaspora rosea, and their symbiotic lifestyle signature.</title>
        <authorList>
            <person name="Morin E."/>
            <person name="San Clemente H."/>
            <person name="Chen E.C.H."/>
            <person name="De La Providencia I."/>
            <person name="Hainaut M."/>
            <person name="Kuo A."/>
            <person name="Kohler A."/>
            <person name="Murat C."/>
            <person name="Tang N."/>
            <person name="Roy S."/>
            <person name="Loubradou J."/>
            <person name="Henrissat B."/>
            <person name="Grigoriev I.V."/>
            <person name="Corradi N."/>
            <person name="Roux C."/>
            <person name="Martin F.M."/>
        </authorList>
    </citation>
    <scope>NUCLEOTIDE SEQUENCE [LARGE SCALE GENOMIC DNA]</scope>
    <source>
        <strain evidence="1 2">DAOM 194757</strain>
    </source>
</reference>
<accession>A0A397VSK8</accession>
<dbReference type="AlphaFoldDB" id="A0A397VSK8"/>
<proteinExistence type="predicted"/>
<gene>
    <name evidence="1" type="ORF">C2G38_615971</name>
</gene>
<keyword evidence="2" id="KW-1185">Reference proteome</keyword>
<sequence>MIVFDEFYHERSFNNGECDQCKSNNTSPAWCQTCDPPRTAQGWTSGNNGIDNYIKKIRYKTIKYDEFIEWIPFNRLKNIQKISGDLNIKFSAVWEDGIRLIFVNNRSRIPRCKVTLMTFFSSQINYADFLKNVEEYVQTANNCKLFGFTQNPSTNEYMIVFDYVRNSLNGLCSRCNRYNTSLAWCQTCDPPRISQGWTSGNKDIDDYIKRCHLKATSHEEVIEWIPFNKFKNIQLISEGNLDIGFLAVWIDGKRLVSKNDKEPIQSRMPSYTVTLKTFPGSHFDFLKNVSLKLVVFLKYIALSHSLSIIYYNSITLFLRLKNIYCQLIIVSYLELHKMNPPMNI</sequence>